<accession>A0A370GSL9</accession>
<dbReference type="EMBL" id="QQAZ01000010">
    <property type="protein sequence ID" value="RDI46685.1"/>
    <property type="molecule type" value="Genomic_DNA"/>
</dbReference>
<proteinExistence type="predicted"/>
<reference evidence="4 5" key="1">
    <citation type="submission" date="2018-07" db="EMBL/GenBank/DDBJ databases">
        <title>Genomic Encyclopedia of Type Strains, Phase IV (KMG-IV): sequencing the most valuable type-strain genomes for metagenomic binning, comparative biology and taxonomic classification.</title>
        <authorList>
            <person name="Goeker M."/>
        </authorList>
    </citation>
    <scope>NUCLEOTIDE SEQUENCE [LARGE SCALE GENOMIC DNA]</scope>
    <source>
        <strain evidence="4 5">DSM 44952</strain>
    </source>
</reference>
<feature type="transmembrane region" description="Helical" evidence="1">
    <location>
        <begin position="173"/>
        <end position="194"/>
    </location>
</feature>
<keyword evidence="2" id="KW-0732">Signal</keyword>
<keyword evidence="1" id="KW-1133">Transmembrane helix</keyword>
<dbReference type="OrthoDB" id="4538946at2"/>
<evidence type="ECO:0000313" key="5">
    <source>
        <dbReference type="Proteomes" id="UP000255355"/>
    </source>
</evidence>
<evidence type="ECO:0000256" key="2">
    <source>
        <dbReference type="SAM" id="SignalP"/>
    </source>
</evidence>
<comment type="caution">
    <text evidence="4">The sequence shown here is derived from an EMBL/GenBank/DDBJ whole genome shotgun (WGS) entry which is preliminary data.</text>
</comment>
<dbReference type="AlphaFoldDB" id="A0A370GSL9"/>
<protein>
    <recommendedName>
        <fullName evidence="3">DUF8020 domain-containing protein</fullName>
    </recommendedName>
</protein>
<organism evidence="4 5">
    <name type="scientific">Nocardia mexicana</name>
    <dbReference type="NCBI Taxonomy" id="279262"/>
    <lineage>
        <taxon>Bacteria</taxon>
        <taxon>Bacillati</taxon>
        <taxon>Actinomycetota</taxon>
        <taxon>Actinomycetes</taxon>
        <taxon>Mycobacteriales</taxon>
        <taxon>Nocardiaceae</taxon>
        <taxon>Nocardia</taxon>
    </lineage>
</organism>
<keyword evidence="5" id="KW-1185">Reference proteome</keyword>
<feature type="signal peptide" evidence="2">
    <location>
        <begin position="1"/>
        <end position="26"/>
    </location>
</feature>
<evidence type="ECO:0000313" key="4">
    <source>
        <dbReference type="EMBL" id="RDI46685.1"/>
    </source>
</evidence>
<dbReference type="RefSeq" id="WP_068029542.1">
    <property type="nucleotide sequence ID" value="NZ_QQAZ01000010.1"/>
</dbReference>
<dbReference type="Proteomes" id="UP000255355">
    <property type="component" value="Unassembled WGS sequence"/>
</dbReference>
<keyword evidence="1" id="KW-0472">Membrane</keyword>
<feature type="domain" description="DUF8020" evidence="3">
    <location>
        <begin position="35"/>
        <end position="110"/>
    </location>
</feature>
<dbReference type="InterPro" id="IPR058333">
    <property type="entry name" value="DUF8020"/>
</dbReference>
<feature type="transmembrane region" description="Helical" evidence="1">
    <location>
        <begin position="141"/>
        <end position="166"/>
    </location>
</feature>
<gene>
    <name evidence="4" type="ORF">DFR68_11090</name>
</gene>
<sequence>MKFRSVTVAAAVVVGAMTTALGTAHADPVPDRHSIDYSAQLVDKTVVTGLTGGTFELVDKPGETRQFIGIRDSAGTMAVEFPLDFRVSGLPIPVRPVLRDGGRVLELTPEQPVGVQRLSTAQPVASPLENGRAINDFSSRLGVAAAIGALIGGAVAGAIGCVIAVLMLCVPGAVVFGAVGAVLGAVAGGGPAVIRDGVELMQTLQAPDGTTPWADRPGENPPS</sequence>
<evidence type="ECO:0000259" key="3">
    <source>
        <dbReference type="Pfam" id="PF26059"/>
    </source>
</evidence>
<feature type="chain" id="PRO_5016835704" description="DUF8020 domain-containing protein" evidence="2">
    <location>
        <begin position="27"/>
        <end position="223"/>
    </location>
</feature>
<name>A0A370GSL9_9NOCA</name>
<dbReference type="Pfam" id="PF26059">
    <property type="entry name" value="DUF8020"/>
    <property type="match status" value="1"/>
</dbReference>
<evidence type="ECO:0000256" key="1">
    <source>
        <dbReference type="SAM" id="Phobius"/>
    </source>
</evidence>
<keyword evidence="1" id="KW-0812">Transmembrane</keyword>